<feature type="compositionally biased region" description="Polar residues" evidence="1">
    <location>
        <begin position="13"/>
        <end position="32"/>
    </location>
</feature>
<protein>
    <submittedName>
        <fullName evidence="2">Uncharacterized protein</fullName>
    </submittedName>
</protein>
<proteinExistence type="predicted"/>
<accession>A0A0D7B078</accession>
<feature type="compositionally biased region" description="Low complexity" evidence="1">
    <location>
        <begin position="34"/>
        <end position="48"/>
    </location>
</feature>
<name>A0A0D7B078_9AGAR</name>
<keyword evidence="3" id="KW-1185">Reference proteome</keyword>
<reference evidence="2 3" key="1">
    <citation type="journal article" date="2015" name="Fungal Genet. Biol.">
        <title>Evolution of novel wood decay mechanisms in Agaricales revealed by the genome sequences of Fistulina hepatica and Cylindrobasidium torrendii.</title>
        <authorList>
            <person name="Floudas D."/>
            <person name="Held B.W."/>
            <person name="Riley R."/>
            <person name="Nagy L.G."/>
            <person name="Koehler G."/>
            <person name="Ransdell A.S."/>
            <person name="Younus H."/>
            <person name="Chow J."/>
            <person name="Chiniquy J."/>
            <person name="Lipzen A."/>
            <person name="Tritt A."/>
            <person name="Sun H."/>
            <person name="Haridas S."/>
            <person name="LaButti K."/>
            <person name="Ohm R.A."/>
            <person name="Kues U."/>
            <person name="Blanchette R.A."/>
            <person name="Grigoriev I.V."/>
            <person name="Minto R.E."/>
            <person name="Hibbett D.S."/>
        </authorList>
    </citation>
    <scope>NUCLEOTIDE SEQUENCE [LARGE SCALE GENOMIC DNA]</scope>
    <source>
        <strain evidence="2 3">FP15055 ss-10</strain>
    </source>
</reference>
<feature type="region of interest" description="Disordered" evidence="1">
    <location>
        <begin position="1"/>
        <end position="62"/>
    </location>
</feature>
<evidence type="ECO:0000313" key="2">
    <source>
        <dbReference type="EMBL" id="KIY63549.1"/>
    </source>
</evidence>
<evidence type="ECO:0000256" key="1">
    <source>
        <dbReference type="SAM" id="MobiDB-lite"/>
    </source>
</evidence>
<organism evidence="2 3">
    <name type="scientific">Cylindrobasidium torrendii FP15055 ss-10</name>
    <dbReference type="NCBI Taxonomy" id="1314674"/>
    <lineage>
        <taxon>Eukaryota</taxon>
        <taxon>Fungi</taxon>
        <taxon>Dikarya</taxon>
        <taxon>Basidiomycota</taxon>
        <taxon>Agaricomycotina</taxon>
        <taxon>Agaricomycetes</taxon>
        <taxon>Agaricomycetidae</taxon>
        <taxon>Agaricales</taxon>
        <taxon>Marasmiineae</taxon>
        <taxon>Physalacriaceae</taxon>
        <taxon>Cylindrobasidium</taxon>
    </lineage>
</organism>
<dbReference type="EMBL" id="KN880688">
    <property type="protein sequence ID" value="KIY63549.1"/>
    <property type="molecule type" value="Genomic_DNA"/>
</dbReference>
<sequence>MSTSGFADDESLSENTSLPSSTLRDETVSPSIVTAAGTSASASSDAGDNTTESIVSVDESPTQDLVANITEADRPSVQASPSSNYVGRHIHPRVRRRLIGFHRIQQQNILLFMQIQEEMYRVSSYEAVIHAPARRGA</sequence>
<dbReference type="AlphaFoldDB" id="A0A0D7B078"/>
<evidence type="ECO:0000313" key="3">
    <source>
        <dbReference type="Proteomes" id="UP000054007"/>
    </source>
</evidence>
<gene>
    <name evidence="2" type="ORF">CYLTODRAFT_413947</name>
</gene>
<feature type="compositionally biased region" description="Polar residues" evidence="1">
    <location>
        <begin position="49"/>
        <end position="62"/>
    </location>
</feature>
<dbReference type="Proteomes" id="UP000054007">
    <property type="component" value="Unassembled WGS sequence"/>
</dbReference>